<reference evidence="10" key="1">
    <citation type="submission" date="2020-07" db="EMBL/GenBank/DDBJ databases">
        <title>Multicomponent nature underlies the extraordinary mechanical properties of spider dragline silk.</title>
        <authorList>
            <person name="Kono N."/>
            <person name="Nakamura H."/>
            <person name="Mori M."/>
            <person name="Yoshida Y."/>
            <person name="Ohtoshi R."/>
            <person name="Malay A.D."/>
            <person name="Moran D.A.P."/>
            <person name="Tomita M."/>
            <person name="Numata K."/>
            <person name="Arakawa K."/>
        </authorList>
    </citation>
    <scope>NUCLEOTIDE SEQUENCE</scope>
</reference>
<dbReference type="InterPro" id="IPR011332">
    <property type="entry name" value="Ribosomal_zn-bd"/>
</dbReference>
<keyword evidence="6" id="KW-0687">Ribonucleoprotein</keyword>
<name>A0A8X6FNG9_TRICU</name>
<comment type="subcellular location">
    <subcellularLocation>
        <location evidence="1">Mitochondrion</location>
    </subcellularLocation>
</comment>
<dbReference type="EMBL" id="BMAO01002823">
    <property type="protein sequence ID" value="GFQ83579.1"/>
    <property type="molecule type" value="Genomic_DNA"/>
</dbReference>
<dbReference type="AlphaFoldDB" id="A0A8X6FNG9"/>
<comment type="similarity">
    <text evidence="2">Belongs to the bacterial ribosomal protein bL32 family.</text>
</comment>
<evidence type="ECO:0000256" key="7">
    <source>
        <dbReference type="ARBA" id="ARBA00039935"/>
    </source>
</evidence>
<gene>
    <name evidence="10" type="primary">mRpL32</name>
    <name evidence="10" type="ORF">TNCT_381041</name>
</gene>
<keyword evidence="5" id="KW-0496">Mitochondrion</keyword>
<dbReference type="SUPFAM" id="SSF57829">
    <property type="entry name" value="Zn-binding ribosomal proteins"/>
    <property type="match status" value="1"/>
</dbReference>
<dbReference type="OrthoDB" id="2014905at2759"/>
<evidence type="ECO:0000256" key="6">
    <source>
        <dbReference type="ARBA" id="ARBA00023274"/>
    </source>
</evidence>
<dbReference type="InterPro" id="IPR002677">
    <property type="entry name" value="Ribosomal_bL32"/>
</dbReference>
<evidence type="ECO:0000256" key="1">
    <source>
        <dbReference type="ARBA" id="ARBA00004173"/>
    </source>
</evidence>
<evidence type="ECO:0000256" key="9">
    <source>
        <dbReference type="ARBA" id="ARBA00045766"/>
    </source>
</evidence>
<proteinExistence type="inferred from homology"/>
<dbReference type="PANTHER" id="PTHR21026:SF2">
    <property type="entry name" value="LARGE RIBOSOMAL SUBUNIT PROTEIN BL32M"/>
    <property type="match status" value="1"/>
</dbReference>
<evidence type="ECO:0000256" key="2">
    <source>
        <dbReference type="ARBA" id="ARBA00008560"/>
    </source>
</evidence>
<accession>A0A8X6FNG9</accession>
<protein>
    <recommendedName>
        <fullName evidence="7">Large ribosomal subunit protein bL32m</fullName>
    </recommendedName>
    <alternativeName>
        <fullName evidence="8">39S ribosomal protein L32, mitochondrial</fullName>
    </alternativeName>
</protein>
<evidence type="ECO:0000256" key="4">
    <source>
        <dbReference type="ARBA" id="ARBA00022980"/>
    </source>
</evidence>
<dbReference type="GO" id="GO:0006412">
    <property type="term" value="P:translation"/>
    <property type="evidence" value="ECO:0007669"/>
    <property type="project" value="InterPro"/>
</dbReference>
<evidence type="ECO:0000256" key="8">
    <source>
        <dbReference type="ARBA" id="ARBA00042577"/>
    </source>
</evidence>
<sequence length="208" mass="24346">MNFFQAALRSWRMLVIRLFPESYNHSSFYPELCLVEDYYSQKGIQPSGDKDAKSALENIIGNGFLWAVPKSRRSLEKRMTRRMGFGKMILPKRNLVVCDDCGHFHPVHTVCGHCYEKVKSETQLMQDAVMKELKRDPIDKEVVILYENDSKDRDNFGGKRIIEMTKERPSWFSKNLLIKDSEWLRKKNESLSETSFSIEVQDKKAIKK</sequence>
<dbReference type="InterPro" id="IPR051991">
    <property type="entry name" value="Mitoribosomal_protein_bL32"/>
</dbReference>
<evidence type="ECO:0000313" key="11">
    <source>
        <dbReference type="Proteomes" id="UP000887116"/>
    </source>
</evidence>
<dbReference type="Proteomes" id="UP000887116">
    <property type="component" value="Unassembled WGS sequence"/>
</dbReference>
<dbReference type="NCBIfam" id="TIGR01031">
    <property type="entry name" value="rpmF_bact"/>
    <property type="match status" value="1"/>
</dbReference>
<keyword evidence="3" id="KW-0809">Transit peptide</keyword>
<evidence type="ECO:0000313" key="10">
    <source>
        <dbReference type="EMBL" id="GFQ83579.1"/>
    </source>
</evidence>
<dbReference type="PANTHER" id="PTHR21026">
    <property type="entry name" value="39S RIBOSOMAL PROTEIN L32, MITOCHONDRIAL"/>
    <property type="match status" value="1"/>
</dbReference>
<comment type="function">
    <text evidence="9">Component of the mitochondrial large ribosomal subunit (mt-LSU). The mitochondrial ribosome (mitoribosome) is a large ribonucleoprotein complex responsible for the synthesis of proteins inside mitochondria.</text>
</comment>
<dbReference type="Pfam" id="PF01783">
    <property type="entry name" value="Ribosomal_L32p"/>
    <property type="match status" value="1"/>
</dbReference>
<keyword evidence="4 10" id="KW-0689">Ribosomal protein</keyword>
<dbReference type="GO" id="GO:0005762">
    <property type="term" value="C:mitochondrial large ribosomal subunit"/>
    <property type="evidence" value="ECO:0007669"/>
    <property type="project" value="TreeGrafter"/>
</dbReference>
<organism evidence="10 11">
    <name type="scientific">Trichonephila clavata</name>
    <name type="common">Joro spider</name>
    <name type="synonym">Nephila clavata</name>
    <dbReference type="NCBI Taxonomy" id="2740835"/>
    <lineage>
        <taxon>Eukaryota</taxon>
        <taxon>Metazoa</taxon>
        <taxon>Ecdysozoa</taxon>
        <taxon>Arthropoda</taxon>
        <taxon>Chelicerata</taxon>
        <taxon>Arachnida</taxon>
        <taxon>Araneae</taxon>
        <taxon>Araneomorphae</taxon>
        <taxon>Entelegynae</taxon>
        <taxon>Araneoidea</taxon>
        <taxon>Nephilidae</taxon>
        <taxon>Trichonephila</taxon>
    </lineage>
</organism>
<evidence type="ECO:0000256" key="5">
    <source>
        <dbReference type="ARBA" id="ARBA00023128"/>
    </source>
</evidence>
<keyword evidence="11" id="KW-1185">Reference proteome</keyword>
<evidence type="ECO:0000256" key="3">
    <source>
        <dbReference type="ARBA" id="ARBA00022946"/>
    </source>
</evidence>
<dbReference type="GO" id="GO:0003735">
    <property type="term" value="F:structural constituent of ribosome"/>
    <property type="evidence" value="ECO:0007669"/>
    <property type="project" value="InterPro"/>
</dbReference>
<comment type="caution">
    <text evidence="10">The sequence shown here is derived from an EMBL/GenBank/DDBJ whole genome shotgun (WGS) entry which is preliminary data.</text>
</comment>